<gene>
    <name evidence="1" type="ORF">CC1_28930</name>
</gene>
<protein>
    <submittedName>
        <fullName evidence="1">Uncharacterized protein</fullName>
    </submittedName>
</protein>
<dbReference type="KEGG" id="cct:CC1_28930"/>
<sequence>MERLVIPSVSPFLFQKLEQEE</sequence>
<evidence type="ECO:0000313" key="1">
    <source>
        <dbReference type="EMBL" id="CBK81490.1"/>
    </source>
</evidence>
<organism evidence="1 2">
    <name type="scientific">Coprococcus catus GD/7</name>
    <dbReference type="NCBI Taxonomy" id="717962"/>
    <lineage>
        <taxon>Bacteria</taxon>
        <taxon>Bacillati</taxon>
        <taxon>Bacillota</taxon>
        <taxon>Clostridia</taxon>
        <taxon>Lachnospirales</taxon>
        <taxon>Lachnospiraceae</taxon>
        <taxon>Coprococcus</taxon>
    </lineage>
</organism>
<reference evidence="1 2" key="2">
    <citation type="submission" date="2010-03" db="EMBL/GenBank/DDBJ databases">
        <authorList>
            <person name="Pajon A."/>
        </authorList>
    </citation>
    <scope>NUCLEOTIDE SEQUENCE [LARGE SCALE GENOMIC DNA]</scope>
    <source>
        <strain evidence="1 2">GD/7</strain>
    </source>
</reference>
<dbReference type="Proteomes" id="UP000008798">
    <property type="component" value="Chromosome"/>
</dbReference>
<dbReference type="EMBL" id="FP929038">
    <property type="protein sequence ID" value="CBK81490.1"/>
    <property type="molecule type" value="Genomic_DNA"/>
</dbReference>
<proteinExistence type="predicted"/>
<dbReference type="STRING" id="717962.CC1_28930"/>
<accession>D4JAW9</accession>
<dbReference type="HOGENOM" id="CLU_3426467_0_0_9"/>
<reference evidence="1 2" key="1">
    <citation type="submission" date="2010-03" db="EMBL/GenBank/DDBJ databases">
        <title>The genome sequence of Coprococcus catus GD/7.</title>
        <authorList>
            <consortium name="metaHIT consortium -- http://www.metahit.eu/"/>
            <person name="Pajon A."/>
            <person name="Turner K."/>
            <person name="Parkhill J."/>
            <person name="Duncan S."/>
            <person name="Flint H."/>
        </authorList>
    </citation>
    <scope>NUCLEOTIDE SEQUENCE [LARGE SCALE GENOMIC DNA]</scope>
    <source>
        <strain evidence="1 2">GD/7</strain>
    </source>
</reference>
<evidence type="ECO:0000313" key="2">
    <source>
        <dbReference type="Proteomes" id="UP000008798"/>
    </source>
</evidence>
<dbReference type="AlphaFoldDB" id="D4JAW9"/>
<name>D4JAW9_9FIRM</name>